<evidence type="ECO:0000313" key="3">
    <source>
        <dbReference type="EMBL" id="AKJ28008.1"/>
    </source>
</evidence>
<dbReference type="Gene3D" id="1.20.120.520">
    <property type="entry name" value="nmb1532 protein domain like"/>
    <property type="match status" value="1"/>
</dbReference>
<dbReference type="Proteomes" id="UP000035352">
    <property type="component" value="Chromosome"/>
</dbReference>
<gene>
    <name evidence="3" type="ORF">AAW51_1317</name>
</gene>
<proteinExistence type="predicted"/>
<keyword evidence="1" id="KW-0472">Membrane</keyword>
<protein>
    <submittedName>
        <fullName evidence="3">Cation-binding protein</fullName>
    </submittedName>
</protein>
<dbReference type="EMBL" id="CP011371">
    <property type="protein sequence ID" value="AKJ28008.1"/>
    <property type="molecule type" value="Genomic_DNA"/>
</dbReference>
<dbReference type="InterPro" id="IPR012312">
    <property type="entry name" value="Hemerythrin-like"/>
</dbReference>
<evidence type="ECO:0000256" key="1">
    <source>
        <dbReference type="SAM" id="Phobius"/>
    </source>
</evidence>
<dbReference type="PATRIC" id="fig|413882.6.peg.1383"/>
<accession>A0A0G3BJ34</accession>
<dbReference type="OrthoDB" id="5512987at2"/>
<organism evidence="3 4">
    <name type="scientific">Caldimonas brevitalea</name>
    <dbReference type="NCBI Taxonomy" id="413882"/>
    <lineage>
        <taxon>Bacteria</taxon>
        <taxon>Pseudomonadati</taxon>
        <taxon>Pseudomonadota</taxon>
        <taxon>Betaproteobacteria</taxon>
        <taxon>Burkholderiales</taxon>
        <taxon>Sphaerotilaceae</taxon>
        <taxon>Caldimonas</taxon>
    </lineage>
</organism>
<feature type="domain" description="Hemerythrin-like" evidence="2">
    <location>
        <begin position="12"/>
        <end position="128"/>
    </location>
</feature>
<dbReference type="AlphaFoldDB" id="A0A0G3BJ34"/>
<keyword evidence="4" id="KW-1185">Reference proteome</keyword>
<evidence type="ECO:0000313" key="4">
    <source>
        <dbReference type="Proteomes" id="UP000035352"/>
    </source>
</evidence>
<dbReference type="PANTHER" id="PTHR35585">
    <property type="entry name" value="HHE DOMAIN PROTEIN (AFU_ORTHOLOGUE AFUA_4G00730)"/>
    <property type="match status" value="1"/>
</dbReference>
<keyword evidence="1" id="KW-0812">Transmembrane</keyword>
<sequence length="194" mass="21743">MNPMLSKMSPSITKMIRLDHTHTLTTFHKYEADASPDKKRAIVNTVCLALEIHAQLEEEIFYPALREVASDNDVLAKSKPEHDEMRRLIEQLRSMEPTDANFDNVFMELMRDVTHHVADEETVLLPAAETLLKDRLNELGAAMTKRRLQLAAPHAGEMAANAARAMPTGALLMTAGGLLAGSYLLKRAFDLRRH</sequence>
<dbReference type="KEGG" id="pbh:AAW51_1317"/>
<name>A0A0G3BJ34_9BURK</name>
<dbReference type="STRING" id="413882.AAW51_1317"/>
<evidence type="ECO:0000259" key="2">
    <source>
        <dbReference type="Pfam" id="PF01814"/>
    </source>
</evidence>
<dbReference type="CDD" id="cd12108">
    <property type="entry name" value="Hr-like"/>
    <property type="match status" value="1"/>
</dbReference>
<dbReference type="RefSeq" id="WP_047193965.1">
    <property type="nucleotide sequence ID" value="NZ_CP011371.1"/>
</dbReference>
<reference evidence="3 4" key="1">
    <citation type="submission" date="2015-05" db="EMBL/GenBank/DDBJ databases">
        <authorList>
            <person name="Tang B."/>
            <person name="Yu Y."/>
        </authorList>
    </citation>
    <scope>NUCLEOTIDE SEQUENCE [LARGE SCALE GENOMIC DNA]</scope>
    <source>
        <strain evidence="3 4">DSM 7029</strain>
    </source>
</reference>
<dbReference type="Pfam" id="PF01814">
    <property type="entry name" value="Hemerythrin"/>
    <property type="match status" value="1"/>
</dbReference>
<dbReference type="PANTHER" id="PTHR35585:SF1">
    <property type="entry name" value="HHE DOMAIN PROTEIN (AFU_ORTHOLOGUE AFUA_4G00730)"/>
    <property type="match status" value="1"/>
</dbReference>
<feature type="transmembrane region" description="Helical" evidence="1">
    <location>
        <begin position="165"/>
        <end position="185"/>
    </location>
</feature>
<keyword evidence="1" id="KW-1133">Transmembrane helix</keyword>